<dbReference type="InterPro" id="IPR035906">
    <property type="entry name" value="MetI-like_sf"/>
</dbReference>
<dbReference type="GO" id="GO:0005886">
    <property type="term" value="C:plasma membrane"/>
    <property type="evidence" value="ECO:0007669"/>
    <property type="project" value="UniProtKB-SubCell"/>
</dbReference>
<dbReference type="Pfam" id="PF00528">
    <property type="entry name" value="BPD_transp_1"/>
    <property type="match status" value="1"/>
</dbReference>
<dbReference type="OrthoDB" id="369039at2"/>
<dbReference type="EMBL" id="CP000542">
    <property type="protein sequence ID" value="ABM60217.1"/>
    <property type="molecule type" value="Genomic_DNA"/>
</dbReference>
<dbReference type="Proteomes" id="UP000000374">
    <property type="component" value="Chromosome"/>
</dbReference>
<dbReference type="GeneID" id="76462817"/>
<keyword evidence="4 7" id="KW-0812">Transmembrane</keyword>
<feature type="transmembrane region" description="Helical" evidence="7">
    <location>
        <begin position="104"/>
        <end position="128"/>
    </location>
</feature>
<feature type="transmembrane region" description="Helical" evidence="7">
    <location>
        <begin position="237"/>
        <end position="259"/>
    </location>
</feature>
<evidence type="ECO:0000256" key="2">
    <source>
        <dbReference type="ARBA" id="ARBA00022448"/>
    </source>
</evidence>
<feature type="transmembrane region" description="Helical" evidence="7">
    <location>
        <begin position="12"/>
        <end position="31"/>
    </location>
</feature>
<dbReference type="PANTHER" id="PTHR32243:SF18">
    <property type="entry name" value="INNER MEMBRANE ABC TRANSPORTER PERMEASE PROTEIN YCJP"/>
    <property type="match status" value="1"/>
</dbReference>
<evidence type="ECO:0000256" key="4">
    <source>
        <dbReference type="ARBA" id="ARBA00022692"/>
    </source>
</evidence>
<feature type="transmembrane region" description="Helical" evidence="7">
    <location>
        <begin position="75"/>
        <end position="95"/>
    </location>
</feature>
<keyword evidence="10" id="KW-1185">Reference proteome</keyword>
<keyword evidence="6 7" id="KW-0472">Membrane</keyword>
<feature type="transmembrane region" description="Helical" evidence="7">
    <location>
        <begin position="140"/>
        <end position="160"/>
    </location>
</feature>
<evidence type="ECO:0000259" key="8">
    <source>
        <dbReference type="PROSITE" id="PS50928"/>
    </source>
</evidence>
<dbReference type="STRING" id="391735.Veis_4518"/>
<dbReference type="KEGG" id="vei:Veis_4518"/>
<evidence type="ECO:0000256" key="1">
    <source>
        <dbReference type="ARBA" id="ARBA00004651"/>
    </source>
</evidence>
<organism evidence="9 10">
    <name type="scientific">Verminephrobacter eiseniae (strain EF01-2)</name>
    <dbReference type="NCBI Taxonomy" id="391735"/>
    <lineage>
        <taxon>Bacteria</taxon>
        <taxon>Pseudomonadati</taxon>
        <taxon>Pseudomonadota</taxon>
        <taxon>Betaproteobacteria</taxon>
        <taxon>Burkholderiales</taxon>
        <taxon>Comamonadaceae</taxon>
        <taxon>Verminephrobacter</taxon>
    </lineage>
</organism>
<feature type="domain" description="ABC transmembrane type-1" evidence="8">
    <location>
        <begin position="69"/>
        <end position="260"/>
    </location>
</feature>
<dbReference type="AlphaFoldDB" id="A1WRG0"/>
<protein>
    <submittedName>
        <fullName evidence="9">Binding-protein-dependent transport systems inner membrane component</fullName>
    </submittedName>
</protein>
<dbReference type="Gene3D" id="1.10.3720.10">
    <property type="entry name" value="MetI-like"/>
    <property type="match status" value="1"/>
</dbReference>
<feature type="transmembrane region" description="Helical" evidence="7">
    <location>
        <begin position="181"/>
        <end position="204"/>
    </location>
</feature>
<proteinExistence type="inferred from homology"/>
<evidence type="ECO:0000256" key="6">
    <source>
        <dbReference type="ARBA" id="ARBA00023136"/>
    </source>
</evidence>
<dbReference type="eggNOG" id="COG0395">
    <property type="taxonomic scope" value="Bacteria"/>
</dbReference>
<comment type="subcellular location">
    <subcellularLocation>
        <location evidence="1 7">Cell membrane</location>
        <topology evidence="1 7">Multi-pass membrane protein</topology>
    </subcellularLocation>
</comment>
<dbReference type="GO" id="GO:0055085">
    <property type="term" value="P:transmembrane transport"/>
    <property type="evidence" value="ECO:0007669"/>
    <property type="project" value="InterPro"/>
</dbReference>
<evidence type="ECO:0000313" key="9">
    <source>
        <dbReference type="EMBL" id="ABM60217.1"/>
    </source>
</evidence>
<dbReference type="RefSeq" id="WP_011812201.1">
    <property type="nucleotide sequence ID" value="NC_008786.1"/>
</dbReference>
<gene>
    <name evidence="9" type="ordered locus">Veis_4518</name>
</gene>
<dbReference type="SUPFAM" id="SSF161098">
    <property type="entry name" value="MetI-like"/>
    <property type="match status" value="1"/>
</dbReference>
<keyword evidence="3" id="KW-1003">Cell membrane</keyword>
<reference evidence="10" key="1">
    <citation type="submission" date="2006-12" db="EMBL/GenBank/DDBJ databases">
        <title>Complete sequence of chromosome 1 of Verminephrobacter eiseniae EF01-2.</title>
        <authorList>
            <person name="Copeland A."/>
            <person name="Lucas S."/>
            <person name="Lapidus A."/>
            <person name="Barry K."/>
            <person name="Detter J.C."/>
            <person name="Glavina del Rio T."/>
            <person name="Dalin E."/>
            <person name="Tice H."/>
            <person name="Pitluck S."/>
            <person name="Chertkov O."/>
            <person name="Brettin T."/>
            <person name="Bruce D."/>
            <person name="Han C."/>
            <person name="Tapia R."/>
            <person name="Gilna P."/>
            <person name="Schmutz J."/>
            <person name="Larimer F."/>
            <person name="Land M."/>
            <person name="Hauser L."/>
            <person name="Kyrpides N."/>
            <person name="Kim E."/>
            <person name="Stahl D."/>
            <person name="Richardson P."/>
        </authorList>
    </citation>
    <scope>NUCLEOTIDE SEQUENCE [LARGE SCALE GENOMIC DNA]</scope>
    <source>
        <strain evidence="10">EF01-2</strain>
    </source>
</reference>
<keyword evidence="5 7" id="KW-1133">Transmembrane helix</keyword>
<name>A1WRG0_VEREI</name>
<dbReference type="PANTHER" id="PTHR32243">
    <property type="entry name" value="MALTOSE TRANSPORT SYSTEM PERMEASE-RELATED"/>
    <property type="match status" value="1"/>
</dbReference>
<evidence type="ECO:0000256" key="3">
    <source>
        <dbReference type="ARBA" id="ARBA00022475"/>
    </source>
</evidence>
<evidence type="ECO:0000256" key="7">
    <source>
        <dbReference type="RuleBase" id="RU363032"/>
    </source>
</evidence>
<comment type="similarity">
    <text evidence="7">Belongs to the binding-protein-dependent transport system permease family.</text>
</comment>
<accession>A1WRG0</accession>
<keyword evidence="2 7" id="KW-0813">Transport</keyword>
<dbReference type="CDD" id="cd06261">
    <property type="entry name" value="TM_PBP2"/>
    <property type="match status" value="1"/>
</dbReference>
<sequence length="275" mass="30358">MAKKITLARAAPTTLLVLWLIPTLFPFYWMLKSALGHAQDVYKPSLGIQNASLDNFVSLLSSTHFLANATNSLKVALAAACVVMACSALGGYALARMRFKHKTLLAQVVLFSYMFPEILLGIPFFAMFQKIGLLNSLSGLALAHVTLSLPFGLWLMWQFYQSLPMSYEEAAQIDGASKFQTFYRIMLPLSIPALAAVFIFGFAASWNDYVLGLMLIRDDQMFTLPIAMSLFVQQMDLNWALIQAANVLLALPGLLLVLFGQKYLVRGLQTSGLAN</sequence>
<evidence type="ECO:0000256" key="5">
    <source>
        <dbReference type="ARBA" id="ARBA00022989"/>
    </source>
</evidence>
<evidence type="ECO:0000313" key="10">
    <source>
        <dbReference type="Proteomes" id="UP000000374"/>
    </source>
</evidence>
<dbReference type="InterPro" id="IPR000515">
    <property type="entry name" value="MetI-like"/>
</dbReference>
<dbReference type="PROSITE" id="PS50928">
    <property type="entry name" value="ABC_TM1"/>
    <property type="match status" value="1"/>
</dbReference>
<dbReference type="InterPro" id="IPR050901">
    <property type="entry name" value="BP-dep_ABC_trans_perm"/>
</dbReference>
<dbReference type="HOGENOM" id="CLU_016047_1_2_4"/>